<keyword evidence="3" id="KW-1185">Reference proteome</keyword>
<organism evidence="2 3">
    <name type="scientific">Phocicoccus pinnipedialis</name>
    <dbReference type="NCBI Taxonomy" id="110845"/>
    <lineage>
        <taxon>Bacteria</taxon>
        <taxon>Bacillati</taxon>
        <taxon>Bacillota</taxon>
        <taxon>Bacilli</taxon>
        <taxon>Bacillales</taxon>
        <taxon>Salinicoccaceae</taxon>
        <taxon>Phocicoccus</taxon>
    </lineage>
</organism>
<evidence type="ECO:0000313" key="2">
    <source>
        <dbReference type="EMBL" id="CAD2072324.1"/>
    </source>
</evidence>
<evidence type="ECO:0000313" key="3">
    <source>
        <dbReference type="Proteomes" id="UP000588186"/>
    </source>
</evidence>
<protein>
    <submittedName>
        <fullName evidence="2">Uncharacterized protein</fullName>
    </submittedName>
</protein>
<keyword evidence="1" id="KW-0472">Membrane</keyword>
<keyword evidence="1" id="KW-1133">Transmembrane helix</keyword>
<sequence>MIILRIGIIVFFLLLLVIILLMLNKRRVDHYLYKRELKQNELDRKSEIKRLELLIAHEESMLESAVDMAEHESRLKEIHQLKEEIKQIERH</sequence>
<proteinExistence type="predicted"/>
<dbReference type="EMBL" id="CAJEWB010000005">
    <property type="protein sequence ID" value="CAD2072324.1"/>
    <property type="molecule type" value="Genomic_DNA"/>
</dbReference>
<dbReference type="Proteomes" id="UP000588186">
    <property type="component" value="Unassembled WGS sequence"/>
</dbReference>
<keyword evidence="1" id="KW-0812">Transmembrane</keyword>
<reference evidence="2 3" key="1">
    <citation type="submission" date="2020-07" db="EMBL/GenBank/DDBJ databases">
        <authorList>
            <person name="Criscuolo A."/>
        </authorList>
    </citation>
    <scope>NUCLEOTIDE SEQUENCE [LARGE SCALE GENOMIC DNA]</scope>
    <source>
        <strain evidence="2">CIP107946</strain>
    </source>
</reference>
<dbReference type="RefSeq" id="WP_186076432.1">
    <property type="nucleotide sequence ID" value="NZ_CAJEWB010000005.1"/>
</dbReference>
<name>A0A6V7R5K1_9BACL</name>
<gene>
    <name evidence="2" type="ORF">JEOPIN946_00422</name>
</gene>
<dbReference type="AlphaFoldDB" id="A0A6V7R5K1"/>
<accession>A0A6V7R5K1</accession>
<feature type="transmembrane region" description="Helical" evidence="1">
    <location>
        <begin position="6"/>
        <end position="24"/>
    </location>
</feature>
<comment type="caution">
    <text evidence="2">The sequence shown here is derived from an EMBL/GenBank/DDBJ whole genome shotgun (WGS) entry which is preliminary data.</text>
</comment>
<evidence type="ECO:0000256" key="1">
    <source>
        <dbReference type="SAM" id="Phobius"/>
    </source>
</evidence>